<dbReference type="GO" id="GO:0009086">
    <property type="term" value="P:methionine biosynthetic process"/>
    <property type="evidence" value="ECO:0007669"/>
    <property type="project" value="UniProtKB-ARBA"/>
</dbReference>
<protein>
    <recommendedName>
        <fullName evidence="3">homocysteine desulfhydrase</fullName>
        <ecNumber evidence="3">4.4.1.2</ecNumber>
    </recommendedName>
    <alternativeName>
        <fullName evidence="4">Homocysteine desulfhydrase</fullName>
    </alternativeName>
</protein>
<dbReference type="RefSeq" id="WP_068747659.1">
    <property type="nucleotide sequence ID" value="NZ_LOHZ01000020.1"/>
</dbReference>
<dbReference type="GO" id="GO:0005737">
    <property type="term" value="C:cytoplasm"/>
    <property type="evidence" value="ECO:0007669"/>
    <property type="project" value="TreeGrafter"/>
</dbReference>
<accession>A0A161PZ05</accession>
<dbReference type="Pfam" id="PF01053">
    <property type="entry name" value="Cys_Met_Meta_PP"/>
    <property type="match status" value="1"/>
</dbReference>
<dbReference type="AlphaFoldDB" id="A0A161PZ05"/>
<dbReference type="EMBL" id="LOHZ01000020">
    <property type="protein sequence ID" value="KYO67849.1"/>
    <property type="molecule type" value="Genomic_DNA"/>
</dbReference>
<evidence type="ECO:0000256" key="7">
    <source>
        <dbReference type="PIRSR" id="PIRSR001434-2"/>
    </source>
</evidence>
<evidence type="ECO:0000256" key="8">
    <source>
        <dbReference type="RuleBase" id="RU362118"/>
    </source>
</evidence>
<dbReference type="GO" id="GO:0018826">
    <property type="term" value="F:methionine gamma-lyase activity"/>
    <property type="evidence" value="ECO:0007669"/>
    <property type="project" value="UniProtKB-EC"/>
</dbReference>
<feature type="modified residue" description="N6-(pyridoxal phosphate)lysine" evidence="7">
    <location>
        <position position="209"/>
    </location>
</feature>
<evidence type="ECO:0000256" key="1">
    <source>
        <dbReference type="ARBA" id="ARBA00001933"/>
    </source>
</evidence>
<dbReference type="GO" id="GO:0047982">
    <property type="term" value="F:homocysteine desulfhydrase activity"/>
    <property type="evidence" value="ECO:0007669"/>
    <property type="project" value="UniProtKB-EC"/>
</dbReference>
<comment type="cofactor">
    <cofactor evidence="1 8">
        <name>pyridoxal 5'-phosphate</name>
        <dbReference type="ChEBI" id="CHEBI:597326"/>
    </cofactor>
</comment>
<comment type="catalytic activity">
    <reaction evidence="5">
        <text>L-homocysteine + H2O = 2-oxobutanoate + hydrogen sulfide + NH4(+) + H(+)</text>
        <dbReference type="Rhea" id="RHEA:14501"/>
        <dbReference type="ChEBI" id="CHEBI:15377"/>
        <dbReference type="ChEBI" id="CHEBI:15378"/>
        <dbReference type="ChEBI" id="CHEBI:16763"/>
        <dbReference type="ChEBI" id="CHEBI:28938"/>
        <dbReference type="ChEBI" id="CHEBI:29919"/>
        <dbReference type="ChEBI" id="CHEBI:58199"/>
        <dbReference type="EC" id="4.4.1.2"/>
    </reaction>
    <physiologicalReaction direction="left-to-right" evidence="5">
        <dbReference type="Rhea" id="RHEA:14502"/>
    </physiologicalReaction>
</comment>
<dbReference type="Gene3D" id="3.40.640.10">
    <property type="entry name" value="Type I PLP-dependent aspartate aminotransferase-like (Major domain)"/>
    <property type="match status" value="1"/>
</dbReference>
<dbReference type="InterPro" id="IPR015421">
    <property type="entry name" value="PyrdxlP-dep_Trfase_major"/>
</dbReference>
<dbReference type="OrthoDB" id="9780685at2"/>
<dbReference type="InterPro" id="IPR000277">
    <property type="entry name" value="Cys/Met-Metab_PyrdxlP-dep_enz"/>
</dbReference>
<dbReference type="Proteomes" id="UP000075737">
    <property type="component" value="Unassembled WGS sequence"/>
</dbReference>
<evidence type="ECO:0000313" key="9">
    <source>
        <dbReference type="EMBL" id="KYO67849.1"/>
    </source>
</evidence>
<dbReference type="SUPFAM" id="SSF53383">
    <property type="entry name" value="PLP-dependent transferases"/>
    <property type="match status" value="1"/>
</dbReference>
<evidence type="ECO:0000256" key="4">
    <source>
        <dbReference type="ARBA" id="ARBA00047199"/>
    </source>
</evidence>
<evidence type="ECO:0000256" key="6">
    <source>
        <dbReference type="ARBA" id="ARBA00052699"/>
    </source>
</evidence>
<dbReference type="FunFam" id="3.90.1150.10:FF:000033">
    <property type="entry name" value="Cystathionine gamma-synthase"/>
    <property type="match status" value="1"/>
</dbReference>
<keyword evidence="9" id="KW-0808">Transferase</keyword>
<dbReference type="CDD" id="cd00614">
    <property type="entry name" value="CGS_like"/>
    <property type="match status" value="1"/>
</dbReference>
<comment type="similarity">
    <text evidence="8">Belongs to the trans-sulfuration enzymes family.</text>
</comment>
<dbReference type="GO" id="GO:0030170">
    <property type="term" value="F:pyridoxal phosphate binding"/>
    <property type="evidence" value="ECO:0007669"/>
    <property type="project" value="InterPro"/>
</dbReference>
<keyword evidence="10" id="KW-1185">Reference proteome</keyword>
<dbReference type="PATRIC" id="fig|520767.4.peg.499"/>
<organism evidence="9 10">
    <name type="scientific">Thermovenabulum gondwanense</name>
    <dbReference type="NCBI Taxonomy" id="520767"/>
    <lineage>
        <taxon>Bacteria</taxon>
        <taxon>Bacillati</taxon>
        <taxon>Bacillota</taxon>
        <taxon>Clostridia</taxon>
        <taxon>Thermosediminibacterales</taxon>
        <taxon>Thermosediminibacteraceae</taxon>
        <taxon>Thermovenabulum</taxon>
    </lineage>
</organism>
<evidence type="ECO:0000256" key="3">
    <source>
        <dbReference type="ARBA" id="ARBA00047175"/>
    </source>
</evidence>
<reference evidence="9 10" key="1">
    <citation type="submission" date="2015-12" db="EMBL/GenBank/DDBJ databases">
        <title>Draft genome of Thermovenabulum gondwanense isolated from a red thermophilic microbial mat colonisisng an outflow channel of a bore well.</title>
        <authorList>
            <person name="Patel B.K."/>
        </authorList>
    </citation>
    <scope>NUCLEOTIDE SEQUENCE [LARGE SCALE GENOMIC DNA]</scope>
    <source>
        <strain evidence="9 10">R270</strain>
    </source>
</reference>
<dbReference type="FunFam" id="3.40.640.10:FF:000046">
    <property type="entry name" value="Cystathionine gamma-lyase"/>
    <property type="match status" value="1"/>
</dbReference>
<dbReference type="STRING" id="520767.ATZ99_04890"/>
<comment type="caution">
    <text evidence="9">The sequence shown here is derived from an EMBL/GenBank/DDBJ whole genome shotgun (WGS) entry which is preliminary data.</text>
</comment>
<dbReference type="PIRSF" id="PIRSF001434">
    <property type="entry name" value="CGS"/>
    <property type="match status" value="1"/>
</dbReference>
<evidence type="ECO:0000256" key="5">
    <source>
        <dbReference type="ARBA" id="ARBA00048780"/>
    </source>
</evidence>
<sequence>MDYTNYGLQTILSHYAEENEKYLGAAAVPIFETSTFVFESYEDIDEAFSHKNKRYIYTRGMNPTVEILEKKLAALEKGERAKCFASGMAAISSAILNVIKAKDHVICVKNIYGPTYNFLSKYLTKFNIETTFVNGENFEEIKEAVRENTSLIYLESPNSLIFMLQDIKKIASFAKERGIKTIIDNSWASPVFQNPLEMGIDMVVHSASKYIGGHSDVVAGCIVGNKDIICRIEENEYPLLGGILAPFEAWLLIRGLRTLEIRMEKHMKNALAISEFLAQHPKISKIYYPGHPSHPQYELARKQMKGFSGLLSFEIDCDIEGVKRFINNLKIIKLGVSWGGYESLAFPPVISYSKEIPAERFKDYGIKPGLVRLSVGLENVEDLIDDLERALSKV</sequence>
<dbReference type="EC" id="4.4.1.2" evidence="3"/>
<name>A0A161PZ05_9FIRM</name>
<dbReference type="PANTHER" id="PTHR11808:SF80">
    <property type="entry name" value="CYSTATHIONINE GAMMA-LYASE"/>
    <property type="match status" value="1"/>
</dbReference>
<evidence type="ECO:0000256" key="2">
    <source>
        <dbReference type="ARBA" id="ARBA00022898"/>
    </source>
</evidence>
<dbReference type="Gene3D" id="3.90.1150.10">
    <property type="entry name" value="Aspartate Aminotransferase, domain 1"/>
    <property type="match status" value="1"/>
</dbReference>
<dbReference type="InterPro" id="IPR015422">
    <property type="entry name" value="PyrdxlP-dep_Trfase_small"/>
</dbReference>
<dbReference type="InterPro" id="IPR015424">
    <property type="entry name" value="PyrdxlP-dep_Trfase"/>
</dbReference>
<evidence type="ECO:0000313" key="10">
    <source>
        <dbReference type="Proteomes" id="UP000075737"/>
    </source>
</evidence>
<keyword evidence="2 7" id="KW-0663">Pyridoxal phosphate</keyword>
<dbReference type="GO" id="GO:0016740">
    <property type="term" value="F:transferase activity"/>
    <property type="evidence" value="ECO:0007669"/>
    <property type="project" value="UniProtKB-KW"/>
</dbReference>
<gene>
    <name evidence="9" type="primary">metB</name>
    <name evidence="9" type="ORF">ATZ99_04890</name>
</gene>
<proteinExistence type="inferred from homology"/>
<comment type="catalytic activity">
    <reaction evidence="6">
        <text>L-methionine + H2O = methanethiol + 2-oxobutanoate + NH4(+)</text>
        <dbReference type="Rhea" id="RHEA:23800"/>
        <dbReference type="ChEBI" id="CHEBI:15377"/>
        <dbReference type="ChEBI" id="CHEBI:16007"/>
        <dbReference type="ChEBI" id="CHEBI:16763"/>
        <dbReference type="ChEBI" id="CHEBI:28938"/>
        <dbReference type="ChEBI" id="CHEBI:57844"/>
        <dbReference type="EC" id="4.4.1.11"/>
    </reaction>
    <physiologicalReaction direction="left-to-right" evidence="6">
        <dbReference type="Rhea" id="RHEA:23801"/>
    </physiologicalReaction>
</comment>
<dbReference type="PANTHER" id="PTHR11808">
    <property type="entry name" value="TRANS-SULFURATION ENZYME FAMILY MEMBER"/>
    <property type="match status" value="1"/>
</dbReference>
<dbReference type="GO" id="GO:0019346">
    <property type="term" value="P:transsulfuration"/>
    <property type="evidence" value="ECO:0007669"/>
    <property type="project" value="InterPro"/>
</dbReference>